<dbReference type="Pfam" id="PF02770">
    <property type="entry name" value="Acyl-CoA_dh_M"/>
    <property type="match status" value="1"/>
</dbReference>
<feature type="domain" description="Acyl-CoA oxidase/dehydrogenase middle" evidence="3">
    <location>
        <begin position="123"/>
        <end position="213"/>
    </location>
</feature>
<organism evidence="6 7">
    <name type="scientific">Methylobacterium tardum</name>
    <dbReference type="NCBI Taxonomy" id="374432"/>
    <lineage>
        <taxon>Bacteria</taxon>
        <taxon>Pseudomonadati</taxon>
        <taxon>Pseudomonadota</taxon>
        <taxon>Alphaproteobacteria</taxon>
        <taxon>Hyphomicrobiales</taxon>
        <taxon>Methylobacteriaceae</taxon>
        <taxon>Methylobacterium</taxon>
    </lineage>
</organism>
<comment type="caution">
    <text evidence="6">The sequence shown here is derived from an EMBL/GenBank/DDBJ whole genome shotgun (WGS) entry which is preliminary data.</text>
</comment>
<dbReference type="InterPro" id="IPR037069">
    <property type="entry name" value="AcylCoA_DH/ox_N_sf"/>
</dbReference>
<feature type="domain" description="Acyl-CoA dehydrogenase C-terminal" evidence="5">
    <location>
        <begin position="244"/>
        <end position="363"/>
    </location>
</feature>
<dbReference type="GO" id="GO:0016627">
    <property type="term" value="F:oxidoreductase activity, acting on the CH-CH group of donors"/>
    <property type="evidence" value="ECO:0007669"/>
    <property type="project" value="InterPro"/>
</dbReference>
<sequence>MTIAVPPAAVACALAERFAAEASELDRSGAFPHANIAALRAAGFLGLTVPRRLGGGGARLALSAEAVGRIGAGEPATALVRAMTLLHHAVIHRDDSPWPRLVADAVGRDAVTRGTLINALRVEPELGTPARGGLPATIARRDGAGWRITGRKIYATGAPALGYGVVFARTDEAEPRIGKLLVPFDAPGIRIVETWDHLGLRASASHDVVFEDVPVSGDHAVDLRPPEAWRKPDSWQQAWSCTLIAALYDGVARAAQAWFIGFLRARVPGSLGAPLASLPRFHDAVGECERLLAVNARLLAGLAAETDGGRPPPPQDSGFVKLTVTENAIAVVQQAAELCGNAGLSRRNPLERHLRDVLCARIHWPQGDAVRAAAGRAAFGA</sequence>
<gene>
    <name evidence="6" type="primary">acd_3</name>
    <name evidence="6" type="ORF">GCM10007890_44390</name>
</gene>
<protein>
    <submittedName>
        <fullName evidence="6">Acyl-CoA dehydrogenase</fullName>
    </submittedName>
</protein>
<proteinExistence type="predicted"/>
<dbReference type="Gene3D" id="1.20.140.10">
    <property type="entry name" value="Butyryl-CoA Dehydrogenase, subunit A, domain 3"/>
    <property type="match status" value="1"/>
</dbReference>
<evidence type="ECO:0000259" key="4">
    <source>
        <dbReference type="Pfam" id="PF02771"/>
    </source>
</evidence>
<dbReference type="PANTHER" id="PTHR43831:SF1">
    <property type="entry name" value="ISOBUTYRYL-COA DEHYDROGENASE, MITOCHONDRIAL"/>
    <property type="match status" value="1"/>
</dbReference>
<dbReference type="InterPro" id="IPR006091">
    <property type="entry name" value="Acyl-CoA_Oxase/DH_mid-dom"/>
</dbReference>
<dbReference type="PANTHER" id="PTHR43831">
    <property type="entry name" value="ISOBUTYRYL-COA DEHYDROGENASE"/>
    <property type="match status" value="1"/>
</dbReference>
<dbReference type="InterPro" id="IPR046373">
    <property type="entry name" value="Acyl-CoA_Oxase/DH_mid-dom_sf"/>
</dbReference>
<dbReference type="InterPro" id="IPR036250">
    <property type="entry name" value="AcylCo_DH-like_C"/>
</dbReference>
<dbReference type="SUPFAM" id="SSF56645">
    <property type="entry name" value="Acyl-CoA dehydrogenase NM domain-like"/>
    <property type="match status" value="1"/>
</dbReference>
<dbReference type="Gene3D" id="2.40.110.10">
    <property type="entry name" value="Butyryl-CoA Dehydrogenase, subunit A, domain 2"/>
    <property type="match status" value="1"/>
</dbReference>
<name>A0AA37TK09_9HYPH</name>
<evidence type="ECO:0000313" key="6">
    <source>
        <dbReference type="EMBL" id="GLS72424.1"/>
    </source>
</evidence>
<evidence type="ECO:0000313" key="7">
    <source>
        <dbReference type="Proteomes" id="UP001157440"/>
    </source>
</evidence>
<dbReference type="Proteomes" id="UP001157440">
    <property type="component" value="Unassembled WGS sequence"/>
</dbReference>
<dbReference type="RefSeq" id="WP_238195276.1">
    <property type="nucleotide sequence ID" value="NZ_BPQZ01000004.1"/>
</dbReference>
<accession>A0AA37TK09</accession>
<keyword evidence="7" id="KW-1185">Reference proteome</keyword>
<keyword evidence="2" id="KW-0560">Oxidoreductase</keyword>
<dbReference type="Pfam" id="PF08028">
    <property type="entry name" value="Acyl-CoA_dh_2"/>
    <property type="match status" value="1"/>
</dbReference>
<evidence type="ECO:0000256" key="2">
    <source>
        <dbReference type="ARBA" id="ARBA00023002"/>
    </source>
</evidence>
<feature type="domain" description="Acyl-CoA dehydrogenase/oxidase N-terminal" evidence="4">
    <location>
        <begin position="13"/>
        <end position="80"/>
    </location>
</feature>
<dbReference type="AlphaFoldDB" id="A0AA37TK09"/>
<dbReference type="InterPro" id="IPR009100">
    <property type="entry name" value="AcylCoA_DH/oxidase_NM_dom_sf"/>
</dbReference>
<dbReference type="InterPro" id="IPR013107">
    <property type="entry name" value="Acyl-CoA_DH_C"/>
</dbReference>
<evidence type="ECO:0000259" key="3">
    <source>
        <dbReference type="Pfam" id="PF02770"/>
    </source>
</evidence>
<dbReference type="Pfam" id="PF02771">
    <property type="entry name" value="Acyl-CoA_dh_N"/>
    <property type="match status" value="1"/>
</dbReference>
<dbReference type="SUPFAM" id="SSF47203">
    <property type="entry name" value="Acyl-CoA dehydrogenase C-terminal domain-like"/>
    <property type="match status" value="1"/>
</dbReference>
<dbReference type="GO" id="GO:0050660">
    <property type="term" value="F:flavin adenine dinucleotide binding"/>
    <property type="evidence" value="ECO:0007669"/>
    <property type="project" value="InterPro"/>
</dbReference>
<dbReference type="InterPro" id="IPR052547">
    <property type="entry name" value="Mito_Isobutyryl-CoADH"/>
</dbReference>
<dbReference type="Gene3D" id="1.10.540.10">
    <property type="entry name" value="Acyl-CoA dehydrogenase/oxidase, N-terminal domain"/>
    <property type="match status" value="1"/>
</dbReference>
<reference evidence="7" key="1">
    <citation type="journal article" date="2019" name="Int. J. Syst. Evol. Microbiol.">
        <title>The Global Catalogue of Microorganisms (GCM) 10K type strain sequencing project: providing services to taxonomists for standard genome sequencing and annotation.</title>
        <authorList>
            <consortium name="The Broad Institute Genomics Platform"/>
            <consortium name="The Broad Institute Genome Sequencing Center for Infectious Disease"/>
            <person name="Wu L."/>
            <person name="Ma J."/>
        </authorList>
    </citation>
    <scope>NUCLEOTIDE SEQUENCE [LARGE SCALE GENOMIC DNA]</scope>
    <source>
        <strain evidence="7">NBRC 103632</strain>
    </source>
</reference>
<dbReference type="EMBL" id="BSPL01000023">
    <property type="protein sequence ID" value="GLS72424.1"/>
    <property type="molecule type" value="Genomic_DNA"/>
</dbReference>
<keyword evidence="1" id="KW-0285">Flavoprotein</keyword>
<dbReference type="PIRSF" id="PIRSF016578">
    <property type="entry name" value="HsaA"/>
    <property type="match status" value="1"/>
</dbReference>
<dbReference type="CDD" id="cd00567">
    <property type="entry name" value="ACAD"/>
    <property type="match status" value="1"/>
</dbReference>
<evidence type="ECO:0000256" key="1">
    <source>
        <dbReference type="ARBA" id="ARBA00022630"/>
    </source>
</evidence>
<evidence type="ECO:0000259" key="5">
    <source>
        <dbReference type="Pfam" id="PF08028"/>
    </source>
</evidence>
<dbReference type="InterPro" id="IPR013786">
    <property type="entry name" value="AcylCoA_DH/ox_N"/>
</dbReference>